<gene>
    <name evidence="1" type="ORF">GQR91_09495</name>
    <name evidence="2" type="ORF">SAMN05216557_102635</name>
</gene>
<reference evidence="2 3" key="1">
    <citation type="submission" date="2016-10" db="EMBL/GenBank/DDBJ databases">
        <authorList>
            <person name="Varghese N."/>
            <person name="Submissions S."/>
        </authorList>
    </citation>
    <scope>NUCLEOTIDE SEQUENCE [LARGE SCALE GENOMIC DNA]</scope>
    <source>
        <strain evidence="2 3">S7-754</strain>
    </source>
</reference>
<protein>
    <submittedName>
        <fullName evidence="2">Phenol hydroxylase subunit</fullName>
    </submittedName>
</protein>
<dbReference type="InterPro" id="IPR010353">
    <property type="entry name" value="DmpK"/>
</dbReference>
<evidence type="ECO:0000313" key="3">
    <source>
        <dbReference type="Proteomes" id="UP000323502"/>
    </source>
</evidence>
<dbReference type="Proteomes" id="UP000323502">
    <property type="component" value="Unassembled WGS sequence"/>
</dbReference>
<dbReference type="Pfam" id="PF06099">
    <property type="entry name" value="Phenol_hyd_sub"/>
    <property type="match status" value="1"/>
</dbReference>
<dbReference type="Proteomes" id="UP000436801">
    <property type="component" value="Unassembled WGS sequence"/>
</dbReference>
<accession>A0A1G7JH15</accession>
<evidence type="ECO:0000313" key="4">
    <source>
        <dbReference type="Proteomes" id="UP000436801"/>
    </source>
</evidence>
<proteinExistence type="predicted"/>
<dbReference type="EMBL" id="FNBI01000002">
    <property type="protein sequence ID" value="SDF24211.1"/>
    <property type="molecule type" value="Genomic_DNA"/>
</dbReference>
<sequence length="91" mass="9791">MLETRTAGGDPARRPKLQAVVTGVTNKQVVQFDFVYGDPDLTVELVLPIPAFRDFCTDNRCLVTAADPAESATVLRMFSGSPAHVHPVGAH</sequence>
<dbReference type="EMBL" id="WSUT01000005">
    <property type="protein sequence ID" value="MWC43883.1"/>
    <property type="molecule type" value="Genomic_DNA"/>
</dbReference>
<evidence type="ECO:0000313" key="2">
    <source>
        <dbReference type="EMBL" id="SDF24211.1"/>
    </source>
</evidence>
<keyword evidence="3" id="KW-1185">Reference proteome</keyword>
<name>A0A1G7JH15_9SPHN</name>
<dbReference type="OrthoDB" id="8564678at2"/>
<dbReference type="RefSeq" id="WP_149681933.1">
    <property type="nucleotide sequence ID" value="NZ_FNBI01000002.1"/>
</dbReference>
<dbReference type="AlphaFoldDB" id="A0A1G7JH15"/>
<reference evidence="1 4" key="2">
    <citation type="submission" date="2019-12" db="EMBL/GenBank/DDBJ databases">
        <authorList>
            <person name="Zheng J."/>
        </authorList>
    </citation>
    <scope>NUCLEOTIDE SEQUENCE [LARGE SCALE GENOMIC DNA]</scope>
    <source>
        <strain evidence="1 4">DSM 27347</strain>
    </source>
</reference>
<evidence type="ECO:0000313" key="1">
    <source>
        <dbReference type="EMBL" id="MWC43883.1"/>
    </source>
</evidence>
<organism evidence="2 3">
    <name type="scientific">Sphingomonas carotinifaciens</name>
    <dbReference type="NCBI Taxonomy" id="1166323"/>
    <lineage>
        <taxon>Bacteria</taxon>
        <taxon>Pseudomonadati</taxon>
        <taxon>Pseudomonadota</taxon>
        <taxon>Alphaproteobacteria</taxon>
        <taxon>Sphingomonadales</taxon>
        <taxon>Sphingomonadaceae</taxon>
        <taxon>Sphingomonas</taxon>
    </lineage>
</organism>